<name>A0AAN8ME61_9TELE</name>
<evidence type="ECO:0000313" key="2">
    <source>
        <dbReference type="Proteomes" id="UP001356427"/>
    </source>
</evidence>
<dbReference type="EMBL" id="JAGTTL010000001">
    <property type="protein sequence ID" value="KAK6329424.1"/>
    <property type="molecule type" value="Genomic_DNA"/>
</dbReference>
<reference evidence="1 2" key="1">
    <citation type="submission" date="2021-04" db="EMBL/GenBank/DDBJ databases">
        <authorList>
            <person name="De Guttry C."/>
            <person name="Zahm M."/>
            <person name="Klopp C."/>
            <person name="Cabau C."/>
            <person name="Louis A."/>
            <person name="Berthelot C."/>
            <person name="Parey E."/>
            <person name="Roest Crollius H."/>
            <person name="Montfort J."/>
            <person name="Robinson-Rechavi M."/>
            <person name="Bucao C."/>
            <person name="Bouchez O."/>
            <person name="Gislard M."/>
            <person name="Lluch J."/>
            <person name="Milhes M."/>
            <person name="Lampietro C."/>
            <person name="Lopez Roques C."/>
            <person name="Donnadieu C."/>
            <person name="Braasch I."/>
            <person name="Desvignes T."/>
            <person name="Postlethwait J."/>
            <person name="Bobe J."/>
            <person name="Wedekind C."/>
            <person name="Guiguen Y."/>
        </authorList>
    </citation>
    <scope>NUCLEOTIDE SEQUENCE [LARGE SCALE GENOMIC DNA]</scope>
    <source>
        <strain evidence="1">Cs_M1</strain>
        <tissue evidence="1">Blood</tissue>
    </source>
</reference>
<evidence type="ECO:0000313" key="1">
    <source>
        <dbReference type="EMBL" id="KAK6329424.1"/>
    </source>
</evidence>
<accession>A0AAN8ME61</accession>
<organism evidence="1 2">
    <name type="scientific">Coregonus suidteri</name>
    <dbReference type="NCBI Taxonomy" id="861788"/>
    <lineage>
        <taxon>Eukaryota</taxon>
        <taxon>Metazoa</taxon>
        <taxon>Chordata</taxon>
        <taxon>Craniata</taxon>
        <taxon>Vertebrata</taxon>
        <taxon>Euteleostomi</taxon>
        <taxon>Actinopterygii</taxon>
        <taxon>Neopterygii</taxon>
        <taxon>Teleostei</taxon>
        <taxon>Protacanthopterygii</taxon>
        <taxon>Salmoniformes</taxon>
        <taxon>Salmonidae</taxon>
        <taxon>Coregoninae</taxon>
        <taxon>Coregonus</taxon>
    </lineage>
</organism>
<keyword evidence="2" id="KW-1185">Reference proteome</keyword>
<proteinExistence type="predicted"/>
<protein>
    <submittedName>
        <fullName evidence="1">Uncharacterized protein</fullName>
    </submittedName>
</protein>
<dbReference type="AlphaFoldDB" id="A0AAN8ME61"/>
<gene>
    <name evidence="1" type="ORF">J4Q44_G00014020</name>
</gene>
<sequence>MGHRTQYVSVCLYKGEAGVSNVNAEPIAGCCGSGLAVIGRLCDGDAGLVVDLEHLLDGVDVRSRPQVQTQVVLTGRTHDLLQGEKTHKN</sequence>
<comment type="caution">
    <text evidence="1">The sequence shown here is derived from an EMBL/GenBank/DDBJ whole genome shotgun (WGS) entry which is preliminary data.</text>
</comment>
<dbReference type="Proteomes" id="UP001356427">
    <property type="component" value="Unassembled WGS sequence"/>
</dbReference>